<dbReference type="Proteomes" id="UP001055125">
    <property type="component" value="Unassembled WGS sequence"/>
</dbReference>
<sequence>MTPIRVDDPAVEPVSLAAMRAYLRLDPDHDAEDGLVTSLLAAARSAIEAATGRILAPGRYRLMLTAWPADGRVPLPLSPLVALVRASVVDAQGAVTELGPGLVRPGPDPVEAPVLIVDPAAPSLMGRAALVEVAAGYGGEGPPLPPALAQAIRMLTAAWFEHRGDEAVPILPASVAALIAPHRRLRL</sequence>
<reference evidence="1" key="2">
    <citation type="submission" date="2021-08" db="EMBL/GenBank/DDBJ databases">
        <authorList>
            <person name="Tani A."/>
            <person name="Ola A."/>
            <person name="Ogura Y."/>
            <person name="Katsura K."/>
            <person name="Hayashi T."/>
        </authorList>
    </citation>
    <scope>NUCLEOTIDE SEQUENCE</scope>
    <source>
        <strain evidence="1">DSM 19015</strain>
    </source>
</reference>
<evidence type="ECO:0000313" key="2">
    <source>
        <dbReference type="Proteomes" id="UP001055125"/>
    </source>
</evidence>
<dbReference type="EMBL" id="BPQP01000045">
    <property type="protein sequence ID" value="GJD95712.1"/>
    <property type="molecule type" value="Genomic_DNA"/>
</dbReference>
<dbReference type="CDD" id="cd08054">
    <property type="entry name" value="gp6"/>
    <property type="match status" value="1"/>
</dbReference>
<dbReference type="NCBIfam" id="TIGR02215">
    <property type="entry name" value="phage_chp_gp8"/>
    <property type="match status" value="1"/>
</dbReference>
<organism evidence="1 2">
    <name type="scientific">Methylobacterium iners</name>
    <dbReference type="NCBI Taxonomy" id="418707"/>
    <lineage>
        <taxon>Bacteria</taxon>
        <taxon>Pseudomonadati</taxon>
        <taxon>Pseudomonadota</taxon>
        <taxon>Alphaproteobacteria</taxon>
        <taxon>Hyphomicrobiales</taxon>
        <taxon>Methylobacteriaceae</taxon>
        <taxon>Methylobacterium</taxon>
    </lineage>
</organism>
<dbReference type="InterPro" id="IPR011738">
    <property type="entry name" value="Phage_CHP"/>
</dbReference>
<gene>
    <name evidence="1" type="ORF">OCOJLMKI_2926</name>
</gene>
<evidence type="ECO:0008006" key="3">
    <source>
        <dbReference type="Google" id="ProtNLM"/>
    </source>
</evidence>
<keyword evidence="2" id="KW-1185">Reference proteome</keyword>
<proteinExistence type="predicted"/>
<protein>
    <recommendedName>
        <fullName evidence="3">PhiE125 gp8 family phage protein</fullName>
    </recommendedName>
</protein>
<accession>A0ABQ4S1P4</accession>
<dbReference type="RefSeq" id="WP_238244852.1">
    <property type="nucleotide sequence ID" value="NZ_BPQP01000045.1"/>
</dbReference>
<dbReference type="Gene3D" id="1.10.3230.30">
    <property type="entry name" value="Phage gp6-like head-tail connector protein"/>
    <property type="match status" value="1"/>
</dbReference>
<evidence type="ECO:0000313" key="1">
    <source>
        <dbReference type="EMBL" id="GJD95712.1"/>
    </source>
</evidence>
<reference evidence="1" key="1">
    <citation type="journal article" date="2021" name="Front. Microbiol.">
        <title>Comprehensive Comparative Genomics and Phenotyping of Methylobacterium Species.</title>
        <authorList>
            <person name="Alessa O."/>
            <person name="Ogura Y."/>
            <person name="Fujitani Y."/>
            <person name="Takami H."/>
            <person name="Hayashi T."/>
            <person name="Sahin N."/>
            <person name="Tani A."/>
        </authorList>
    </citation>
    <scope>NUCLEOTIDE SEQUENCE</scope>
    <source>
        <strain evidence="1">DSM 19015</strain>
    </source>
</reference>
<name>A0ABQ4S1P4_9HYPH</name>
<comment type="caution">
    <text evidence="1">The sequence shown here is derived from an EMBL/GenBank/DDBJ whole genome shotgun (WGS) entry which is preliminary data.</text>
</comment>